<evidence type="ECO:0000259" key="2">
    <source>
        <dbReference type="PROSITE" id="PS51208"/>
    </source>
</evidence>
<dbReference type="SMART" id="SM00869">
    <property type="entry name" value="Autotransporter"/>
    <property type="match status" value="1"/>
</dbReference>
<dbReference type="InterPro" id="IPR036709">
    <property type="entry name" value="Autotransporte_beta_dom_sf"/>
</dbReference>
<proteinExistence type="predicted"/>
<dbReference type="RefSeq" id="WP_117708377.1">
    <property type="nucleotide sequence ID" value="NZ_JADYUV010000003.1"/>
</dbReference>
<feature type="chain" id="PRO_5019208300" evidence="1">
    <location>
        <begin position="19"/>
        <end position="301"/>
    </location>
</feature>
<feature type="signal peptide" evidence="1">
    <location>
        <begin position="1"/>
        <end position="18"/>
    </location>
</feature>
<gene>
    <name evidence="3" type="ORF">DW663_07360</name>
</gene>
<dbReference type="AlphaFoldDB" id="A0A414PUL4"/>
<dbReference type="InterPro" id="IPR005546">
    <property type="entry name" value="Autotransporte_beta"/>
</dbReference>
<evidence type="ECO:0000313" key="4">
    <source>
        <dbReference type="Proteomes" id="UP000284676"/>
    </source>
</evidence>
<dbReference type="PROSITE" id="PS51208">
    <property type="entry name" value="AUTOTRANSPORTER"/>
    <property type="match status" value="1"/>
</dbReference>
<accession>A0A414PUL4</accession>
<organism evidence="3 4">
    <name type="scientific">Fusobacterium mortiferum</name>
    <dbReference type="NCBI Taxonomy" id="850"/>
    <lineage>
        <taxon>Bacteria</taxon>
        <taxon>Fusobacteriati</taxon>
        <taxon>Fusobacteriota</taxon>
        <taxon>Fusobacteriia</taxon>
        <taxon>Fusobacteriales</taxon>
        <taxon>Fusobacteriaceae</taxon>
        <taxon>Fusobacterium</taxon>
    </lineage>
</organism>
<dbReference type="Proteomes" id="UP000284676">
    <property type="component" value="Unassembled WGS sequence"/>
</dbReference>
<keyword evidence="1" id="KW-0732">Signal</keyword>
<evidence type="ECO:0000313" key="3">
    <source>
        <dbReference type="EMBL" id="RHF72161.1"/>
    </source>
</evidence>
<sequence>MKKYLGIIFLLSSSLLLAQENFNNMGEIHSKILSNRGKEQFRKNIIFKKFGRAGYSNSNQYLEYIGELENSYDNSSSKYDVKTKGFMMGTNSNLISNPDIYVGVSVGYLKSKMNYSDEDARVRTYGIDYYVGKNIDNWLIIGKAGYTESKNSYETYRYRTKDYSLGAEGGYMYSLGEKAIIYPYISLDWNQYTMKAHNNIKDNDDRVGSGALGVTYAQEFREKFLLTASGEWNYDFPNRESIRLNNGEKIKGLEVGRDAGIFNIKLGYYLDPDFLVSLGYSSFWNREYYYDMFSLTLSHNF</sequence>
<name>A0A414PUL4_FUSMR</name>
<dbReference type="Gene3D" id="2.40.128.130">
    <property type="entry name" value="Autotransporter beta-domain"/>
    <property type="match status" value="1"/>
</dbReference>
<dbReference type="SUPFAM" id="SSF103515">
    <property type="entry name" value="Autotransporter"/>
    <property type="match status" value="1"/>
</dbReference>
<dbReference type="Pfam" id="PF03797">
    <property type="entry name" value="Autotransporter"/>
    <property type="match status" value="1"/>
</dbReference>
<dbReference type="EMBL" id="QRHL01000010">
    <property type="protein sequence ID" value="RHF72161.1"/>
    <property type="molecule type" value="Genomic_DNA"/>
</dbReference>
<comment type="caution">
    <text evidence="3">The sequence shown here is derived from an EMBL/GenBank/DDBJ whole genome shotgun (WGS) entry which is preliminary data.</text>
</comment>
<evidence type="ECO:0000256" key="1">
    <source>
        <dbReference type="SAM" id="SignalP"/>
    </source>
</evidence>
<protein>
    <submittedName>
        <fullName evidence="3">Autotransporter outer membrane beta-barrel domain-containing protein</fullName>
    </submittedName>
</protein>
<reference evidence="3 4" key="1">
    <citation type="submission" date="2018-08" db="EMBL/GenBank/DDBJ databases">
        <title>A genome reference for cultivated species of the human gut microbiota.</title>
        <authorList>
            <person name="Zou Y."/>
            <person name="Xue W."/>
            <person name="Luo G."/>
        </authorList>
    </citation>
    <scope>NUCLEOTIDE SEQUENCE [LARGE SCALE GENOMIC DNA]</scope>
    <source>
        <strain evidence="3 4">AM25-1</strain>
    </source>
</reference>
<feature type="domain" description="Autotransporter" evidence="2">
    <location>
        <begin position="39"/>
        <end position="301"/>
    </location>
</feature>